<dbReference type="InterPro" id="IPR044878">
    <property type="entry name" value="UbiA_sf"/>
</dbReference>
<dbReference type="RefSeq" id="WP_418890582.1">
    <property type="nucleotide sequence ID" value="NZ_JBEUWX010000002.1"/>
</dbReference>
<evidence type="ECO:0000256" key="1">
    <source>
        <dbReference type="SAM" id="Phobius"/>
    </source>
</evidence>
<feature type="transmembrane region" description="Helical" evidence="1">
    <location>
        <begin position="43"/>
        <end position="70"/>
    </location>
</feature>
<reference evidence="3" key="1">
    <citation type="submission" date="2024-06" db="EMBL/GenBank/DDBJ databases">
        <title>Radixoralia hellwigii gen. nov., sp nov., isolated from a root canal in the human oral cavity.</title>
        <authorList>
            <person name="Bartsch S."/>
            <person name="Wittmer A."/>
            <person name="Schulz A.-K."/>
            <person name="Neumann-Schaal M."/>
            <person name="Wolf J."/>
            <person name="Gronow S."/>
            <person name="Tennert C."/>
            <person name="Haecker G."/>
            <person name="Cieplik F."/>
            <person name="Al-Ahmad A."/>
        </authorList>
    </citation>
    <scope>NUCLEOTIDE SEQUENCE [LARGE SCALE GENOMIC DNA]</scope>
    <source>
        <strain evidence="3">Wk13</strain>
    </source>
</reference>
<keyword evidence="1" id="KW-0812">Transmembrane</keyword>
<proteinExistence type="predicted"/>
<comment type="caution">
    <text evidence="2">The sequence shown here is derived from an EMBL/GenBank/DDBJ whole genome shotgun (WGS) entry which is preliminary data.</text>
</comment>
<organism evidence="2 3">
    <name type="scientific">Dentiradicibacter hellwigii</name>
    <dbReference type="NCBI Taxonomy" id="3149053"/>
    <lineage>
        <taxon>Bacteria</taxon>
        <taxon>Pseudomonadati</taxon>
        <taxon>Pseudomonadota</taxon>
        <taxon>Betaproteobacteria</taxon>
        <taxon>Rhodocyclales</taxon>
        <taxon>Rhodocyclaceae</taxon>
        <taxon>Dentiradicibacter</taxon>
    </lineage>
</organism>
<name>A0ABV4UEY1_9RHOO</name>
<sequence length="114" mass="12336">MTESVLVVDLDGSLIYTDMRHESAVRLLGDHPLAVLEFSNPDAWLSLLLAFLAFSICASSVYVVSDLPDLENDRQHLRKKSRSFSPSSDRVSPATGMVFGAILLAGMVGLPSLS</sequence>
<protein>
    <submittedName>
        <fullName evidence="2">Uncharacterized protein</fullName>
    </submittedName>
</protein>
<evidence type="ECO:0000313" key="3">
    <source>
        <dbReference type="Proteomes" id="UP001574673"/>
    </source>
</evidence>
<keyword evidence="1" id="KW-1133">Transmembrane helix</keyword>
<dbReference type="EMBL" id="JBEUWX010000002">
    <property type="protein sequence ID" value="MFA9949454.1"/>
    <property type="molecule type" value="Genomic_DNA"/>
</dbReference>
<feature type="transmembrane region" description="Helical" evidence="1">
    <location>
        <begin position="91"/>
        <end position="110"/>
    </location>
</feature>
<evidence type="ECO:0000313" key="2">
    <source>
        <dbReference type="EMBL" id="MFA9949454.1"/>
    </source>
</evidence>
<gene>
    <name evidence="2" type="ORF">ABCS64_03775</name>
</gene>
<keyword evidence="3" id="KW-1185">Reference proteome</keyword>
<dbReference type="Gene3D" id="1.10.357.140">
    <property type="entry name" value="UbiA prenyltransferase"/>
    <property type="match status" value="1"/>
</dbReference>
<keyword evidence="1" id="KW-0472">Membrane</keyword>
<dbReference type="Proteomes" id="UP001574673">
    <property type="component" value="Unassembled WGS sequence"/>
</dbReference>
<accession>A0ABV4UEY1</accession>